<comment type="caution">
    <text evidence="1">The sequence shown here is derived from an EMBL/GenBank/DDBJ whole genome shotgun (WGS) entry which is preliminary data.</text>
</comment>
<reference evidence="1" key="1">
    <citation type="submission" date="2020-10" db="EMBL/GenBank/DDBJ databases">
        <authorList>
            <person name="Castelo-Branco R."/>
            <person name="Eusebio N."/>
            <person name="Adriana R."/>
            <person name="Vieira A."/>
            <person name="Brugerolle De Fraissinette N."/>
            <person name="Rezende De Castro R."/>
            <person name="Schneider M.P."/>
            <person name="Vasconcelos V."/>
            <person name="Leao P.N."/>
        </authorList>
    </citation>
    <scope>NUCLEOTIDE SEQUENCE</scope>
    <source>
        <strain evidence="1">LEGE 11479</strain>
    </source>
</reference>
<evidence type="ECO:0000313" key="1">
    <source>
        <dbReference type="EMBL" id="MBE9068202.1"/>
    </source>
</evidence>
<organism evidence="1 2">
    <name type="scientific">Leptolyngbya cf. ectocarpi LEGE 11479</name>
    <dbReference type="NCBI Taxonomy" id="1828722"/>
    <lineage>
        <taxon>Bacteria</taxon>
        <taxon>Bacillati</taxon>
        <taxon>Cyanobacteriota</taxon>
        <taxon>Cyanophyceae</taxon>
        <taxon>Leptolyngbyales</taxon>
        <taxon>Leptolyngbyaceae</taxon>
        <taxon>Leptolyngbya group</taxon>
        <taxon>Leptolyngbya</taxon>
    </lineage>
</organism>
<proteinExistence type="predicted"/>
<keyword evidence="2" id="KW-1185">Reference proteome</keyword>
<dbReference type="EMBL" id="JADEXP010000148">
    <property type="protein sequence ID" value="MBE9068202.1"/>
    <property type="molecule type" value="Genomic_DNA"/>
</dbReference>
<accession>A0A928ZVE9</accession>
<dbReference type="Proteomes" id="UP000615026">
    <property type="component" value="Unassembled WGS sequence"/>
</dbReference>
<sequence length="566" mass="62728">MGFSQGFSQGFSKIKRYILWLMLGLSLTVFSCQQTLSQAAPQVNVTLLSAPLMPLTQPGPWGEVSHLISYDHRLWFANSKVFGNHNSADIYSYDPSDGETRFEQHLFSQSTGDPTVANGLLYWPFEDPRFSADRGEYMVTNGDQWQWHILPEGEVFHVHAMAHHRDALWASTGAWSGGVQRSTDGGKTWELVYTHPTPERRVSRVTSLVPLGDRLLAEIMAVHESGSKVLRSQANAFQPIESWPNGKRVNALTTFQDRAYGVNQNPDDSYSVWRTDGERTEPVTGLDGHRIRDFTATDSTLWAVSSGPSAQQGYLWCSNDGLDWAAVQHFTDMRPLAVAVHADQVYVGGRGANGHGVLWGPTTHQVSSIRQPEKPQTLPLPRQVLPPLDVQQQLSALDAILSSPETYTAGNTQDVLAKTLMPMALEHTPAVSKQLAAYLQQPLPAKSAQLFAGNASAPATYVVQWYLLWAMGLNGYGQVPLEVLQTPWTEPANDREKYWHPAPAAAWTAAQLGQDDRGTIGAIIERLTTQTDPLWLVGDFVGALHTLTGEQFGYDVAAWQQWWETL</sequence>
<protein>
    <submittedName>
        <fullName evidence="1">Uncharacterized protein</fullName>
    </submittedName>
</protein>
<dbReference type="InterPro" id="IPR036278">
    <property type="entry name" value="Sialidase_sf"/>
</dbReference>
<dbReference type="SUPFAM" id="SSF50939">
    <property type="entry name" value="Sialidases"/>
    <property type="match status" value="1"/>
</dbReference>
<gene>
    <name evidence="1" type="ORF">IQ260_16245</name>
</gene>
<name>A0A928ZVE9_LEPEC</name>
<evidence type="ECO:0000313" key="2">
    <source>
        <dbReference type="Proteomes" id="UP000615026"/>
    </source>
</evidence>
<dbReference type="AlphaFoldDB" id="A0A928ZVE9"/>